<dbReference type="EMBL" id="JAEVHI010000005">
    <property type="protein sequence ID" value="KAG5290759.1"/>
    <property type="molecule type" value="Genomic_DNA"/>
</dbReference>
<evidence type="ECO:0000313" key="1">
    <source>
        <dbReference type="EMBL" id="KAG5290759.1"/>
    </source>
</evidence>
<dbReference type="AlphaFoldDB" id="A0A8H7YJN3"/>
<dbReference type="Proteomes" id="UP000670092">
    <property type="component" value="Unassembled WGS sequence"/>
</dbReference>
<gene>
    <name evidence="1" type="ORF">I7I52_07879</name>
</gene>
<dbReference type="VEuPathDB" id="FungiDB:I7I52_07879"/>
<proteinExistence type="predicted"/>
<organism evidence="1 2">
    <name type="scientific">Ajellomyces capsulatus</name>
    <name type="common">Darling's disease fungus</name>
    <name type="synonym">Histoplasma capsulatum</name>
    <dbReference type="NCBI Taxonomy" id="5037"/>
    <lineage>
        <taxon>Eukaryota</taxon>
        <taxon>Fungi</taxon>
        <taxon>Dikarya</taxon>
        <taxon>Ascomycota</taxon>
        <taxon>Pezizomycotina</taxon>
        <taxon>Eurotiomycetes</taxon>
        <taxon>Eurotiomycetidae</taxon>
        <taxon>Onygenales</taxon>
        <taxon>Ajellomycetaceae</taxon>
        <taxon>Histoplasma</taxon>
    </lineage>
</organism>
<name>A0A8H7YJN3_AJECA</name>
<sequence length="69" mass="7881">MFVGHPNIQDCSRLVSRLFQPESLPSRLRWRSVLRSWVRVFSSPLLRADAQPAQVLLGLLFGFIFPTLG</sequence>
<reference evidence="1 2" key="1">
    <citation type="submission" date="2021-01" db="EMBL/GenBank/DDBJ databases">
        <title>Chromosome-level genome assembly of a human fungal pathogen reveals clustering of transcriptionally co-regulated genes.</title>
        <authorList>
            <person name="Voorhies M."/>
            <person name="Cohen S."/>
            <person name="Shea T.P."/>
            <person name="Petrus S."/>
            <person name="Munoz J.F."/>
            <person name="Poplawski S."/>
            <person name="Goldman W.E."/>
            <person name="Michael T."/>
            <person name="Cuomo C.A."/>
            <person name="Sil A."/>
            <person name="Beyhan S."/>
        </authorList>
    </citation>
    <scope>NUCLEOTIDE SEQUENCE [LARGE SCALE GENOMIC DNA]</scope>
    <source>
        <strain evidence="1 2">G184AR</strain>
    </source>
</reference>
<protein>
    <submittedName>
        <fullName evidence="1">Uncharacterized protein</fullName>
    </submittedName>
</protein>
<comment type="caution">
    <text evidence="1">The sequence shown here is derived from an EMBL/GenBank/DDBJ whole genome shotgun (WGS) entry which is preliminary data.</text>
</comment>
<evidence type="ECO:0000313" key="2">
    <source>
        <dbReference type="Proteomes" id="UP000670092"/>
    </source>
</evidence>
<accession>A0A8H7YJN3</accession>